<comment type="caution">
    <text evidence="5">The sequence shown here is derived from an EMBL/GenBank/DDBJ whole genome shotgun (WGS) entry which is preliminary data.</text>
</comment>
<sequence>MSCLFLCGFMEVDYTKDTSTKGRMNQTLTLNLYCIVIIIVFGFALSEALRETNDLNVGLKDQRLALEWVKENIGSFGGNPDKVTIFGQSSGTLSVTMQILAYGGTQGAPFHGAIMESTALEPTSTLNLTLDAFNAVANLTGCDTFGNPQGSETLSQNGGDVYLPTADGDFLPSTSSQLVRQGRFVQMPVSIIGWTEDDATFFMPPNKTMEEFPDTFYPDPNQTTIEILLELYPLDDFTANAEAGLPAEFYRSAQVFRDILFVCPSFLFGHAIADKYNQDLANGHPEGQSEPEPKVIPPVFLYAFNQTILTSSLEAIDSPGLGVIYTSELVCVFANFTAYNVLGLVKPTESDFNLLEQVSRSFTGFANTGVSTIPGKDMLKGWAGSYLPGAEMMDASVYVVGGSNPGMSTLEGEGSVLNCGRTMLQVLFEYYWQWQRVNVIQYRGVISYGQRRLHRLPFFTPSPSPPHSHFLFNLYTMSTTTPASAPAPATDPNWKPKPGHVGNLSPEQQKALDTFRDELKQEGAFVEERMDDPFLLRFLRARKFDVPLAKTMLLAAEQWRKDFGVEEIVKNFDYKEKEEVDKYYPQFYHKTDKEGRPIYIERFGSLDITKLYKCTTQERQLQRLVWEYEKSISTRLPACSSSSGHPVETFCTILDLRGVTLRAFWNVKDFVMQASKIGQDRYPETMGKFYIVGAPYLFGTVWSVVKRWLDEVTVAKISVLSGDVKDWKGTLLETIEPENLPHYLGGVCDCQDKGGCSMSDAGPWNH</sequence>
<name>A0A8H5FRG7_9AGAR</name>
<evidence type="ECO:0000313" key="5">
    <source>
        <dbReference type="EMBL" id="KAF5346915.1"/>
    </source>
</evidence>
<gene>
    <name evidence="5" type="ORF">D9758_010116</name>
</gene>
<dbReference type="InterPro" id="IPR002018">
    <property type="entry name" value="CarbesteraseB"/>
</dbReference>
<dbReference type="Proteomes" id="UP000559256">
    <property type="component" value="Unassembled WGS sequence"/>
</dbReference>
<evidence type="ECO:0000259" key="4">
    <source>
        <dbReference type="PROSITE" id="PS50191"/>
    </source>
</evidence>
<dbReference type="Gene3D" id="3.40.525.10">
    <property type="entry name" value="CRAL-TRIO lipid binding domain"/>
    <property type="match status" value="1"/>
</dbReference>
<proteinExistence type="inferred from homology"/>
<dbReference type="PANTHER" id="PTHR45657:SF1">
    <property type="entry name" value="CRAL-TRIO DOMAIN-CONTAINING PROTEIN YKL091C-RELATED"/>
    <property type="match status" value="1"/>
</dbReference>
<dbReference type="Pfam" id="PF00135">
    <property type="entry name" value="COesterase"/>
    <property type="match status" value="1"/>
</dbReference>
<reference evidence="5 6" key="1">
    <citation type="journal article" date="2020" name="ISME J.">
        <title>Uncovering the hidden diversity of litter-decomposition mechanisms in mushroom-forming fungi.</title>
        <authorList>
            <person name="Floudas D."/>
            <person name="Bentzer J."/>
            <person name="Ahren D."/>
            <person name="Johansson T."/>
            <person name="Persson P."/>
            <person name="Tunlid A."/>
        </authorList>
    </citation>
    <scope>NUCLEOTIDE SEQUENCE [LARGE SCALE GENOMIC DNA]</scope>
    <source>
        <strain evidence="5 6">CBS 291.85</strain>
    </source>
</reference>
<accession>A0A8H5FRG7</accession>
<dbReference type="Pfam" id="PF03765">
    <property type="entry name" value="CRAL_TRIO_N"/>
    <property type="match status" value="1"/>
</dbReference>
<dbReference type="EMBL" id="JAACJM010000098">
    <property type="protein sequence ID" value="KAF5346915.1"/>
    <property type="molecule type" value="Genomic_DNA"/>
</dbReference>
<evidence type="ECO:0000256" key="3">
    <source>
        <dbReference type="SAM" id="Phobius"/>
    </source>
</evidence>
<dbReference type="InterPro" id="IPR011074">
    <property type="entry name" value="CRAL/TRIO_N_dom"/>
</dbReference>
<feature type="transmembrane region" description="Helical" evidence="3">
    <location>
        <begin position="28"/>
        <end position="46"/>
    </location>
</feature>
<dbReference type="InterPro" id="IPR036865">
    <property type="entry name" value="CRAL-TRIO_dom_sf"/>
</dbReference>
<dbReference type="Gene3D" id="1.10.8.20">
    <property type="entry name" value="N-terminal domain of phosphatidylinositol transfer protein sec14p"/>
    <property type="match status" value="1"/>
</dbReference>
<dbReference type="SUPFAM" id="SSF53474">
    <property type="entry name" value="alpha/beta-Hydrolases"/>
    <property type="match status" value="1"/>
</dbReference>
<dbReference type="SUPFAM" id="SSF46938">
    <property type="entry name" value="CRAL/TRIO N-terminal domain"/>
    <property type="match status" value="1"/>
</dbReference>
<keyword evidence="3" id="KW-0812">Transmembrane</keyword>
<evidence type="ECO:0000256" key="1">
    <source>
        <dbReference type="ARBA" id="ARBA00005964"/>
    </source>
</evidence>
<dbReference type="InterPro" id="IPR029058">
    <property type="entry name" value="AB_hydrolase_fold"/>
</dbReference>
<dbReference type="PROSITE" id="PS50191">
    <property type="entry name" value="CRAL_TRIO"/>
    <property type="match status" value="1"/>
</dbReference>
<dbReference type="InterPro" id="IPR036273">
    <property type="entry name" value="CRAL/TRIO_N_dom_sf"/>
</dbReference>
<dbReference type="SUPFAM" id="SSF52087">
    <property type="entry name" value="CRAL/TRIO domain"/>
    <property type="match status" value="1"/>
</dbReference>
<dbReference type="SMART" id="SM01100">
    <property type="entry name" value="CRAL_TRIO_N"/>
    <property type="match status" value="1"/>
</dbReference>
<dbReference type="InterPro" id="IPR051026">
    <property type="entry name" value="PI/PC_transfer"/>
</dbReference>
<dbReference type="PROSITE" id="PS00122">
    <property type="entry name" value="CARBOXYLESTERASE_B_1"/>
    <property type="match status" value="1"/>
</dbReference>
<comment type="similarity">
    <text evidence="1">Belongs to the type-B carboxylesterase/lipase family.</text>
</comment>
<dbReference type="InterPro" id="IPR001251">
    <property type="entry name" value="CRAL-TRIO_dom"/>
</dbReference>
<evidence type="ECO:0000256" key="2">
    <source>
        <dbReference type="ARBA" id="ARBA00022801"/>
    </source>
</evidence>
<dbReference type="OrthoDB" id="1434354at2759"/>
<keyword evidence="2" id="KW-0378">Hydrolase</keyword>
<keyword evidence="3" id="KW-0472">Membrane</keyword>
<keyword evidence="6" id="KW-1185">Reference proteome</keyword>
<dbReference type="CDD" id="cd00170">
    <property type="entry name" value="SEC14"/>
    <property type="match status" value="1"/>
</dbReference>
<organism evidence="5 6">
    <name type="scientific">Tetrapyrgos nigripes</name>
    <dbReference type="NCBI Taxonomy" id="182062"/>
    <lineage>
        <taxon>Eukaryota</taxon>
        <taxon>Fungi</taxon>
        <taxon>Dikarya</taxon>
        <taxon>Basidiomycota</taxon>
        <taxon>Agaricomycotina</taxon>
        <taxon>Agaricomycetes</taxon>
        <taxon>Agaricomycetidae</taxon>
        <taxon>Agaricales</taxon>
        <taxon>Marasmiineae</taxon>
        <taxon>Marasmiaceae</taxon>
        <taxon>Tetrapyrgos</taxon>
    </lineage>
</organism>
<dbReference type="PANTHER" id="PTHR45657">
    <property type="entry name" value="CRAL-TRIO DOMAIN-CONTAINING PROTEIN YKL091C-RELATED"/>
    <property type="match status" value="1"/>
</dbReference>
<dbReference type="Pfam" id="PF00650">
    <property type="entry name" value="CRAL_TRIO"/>
    <property type="match status" value="1"/>
</dbReference>
<feature type="domain" description="CRAL-TRIO" evidence="4">
    <location>
        <begin position="576"/>
        <end position="752"/>
    </location>
</feature>
<dbReference type="GO" id="GO:0016787">
    <property type="term" value="F:hydrolase activity"/>
    <property type="evidence" value="ECO:0007669"/>
    <property type="project" value="UniProtKB-KW"/>
</dbReference>
<dbReference type="InterPro" id="IPR019826">
    <property type="entry name" value="Carboxylesterase_B_AS"/>
</dbReference>
<keyword evidence="3" id="KW-1133">Transmembrane helix</keyword>
<protein>
    <recommendedName>
        <fullName evidence="4">CRAL-TRIO domain-containing protein</fullName>
    </recommendedName>
</protein>
<dbReference type="AlphaFoldDB" id="A0A8H5FRG7"/>
<evidence type="ECO:0000313" key="6">
    <source>
        <dbReference type="Proteomes" id="UP000559256"/>
    </source>
</evidence>
<dbReference type="Gene3D" id="3.40.50.1820">
    <property type="entry name" value="alpha/beta hydrolase"/>
    <property type="match status" value="1"/>
</dbReference>
<dbReference type="SMART" id="SM00516">
    <property type="entry name" value="SEC14"/>
    <property type="match status" value="1"/>
</dbReference>